<organism evidence="2 3">
    <name type="scientific">Schleiferia thermophila</name>
    <dbReference type="NCBI Taxonomy" id="884107"/>
    <lineage>
        <taxon>Bacteria</taxon>
        <taxon>Pseudomonadati</taxon>
        <taxon>Bacteroidota</taxon>
        <taxon>Flavobacteriia</taxon>
        <taxon>Flavobacteriales</taxon>
        <taxon>Schleiferiaceae</taxon>
        <taxon>Schleiferia</taxon>
    </lineage>
</organism>
<evidence type="ECO:0000313" key="3">
    <source>
        <dbReference type="Proteomes" id="UP000253517"/>
    </source>
</evidence>
<dbReference type="RefSeq" id="WP_037357209.1">
    <property type="nucleotide sequence ID" value="NZ_BHZF01000002.1"/>
</dbReference>
<feature type="domain" description="DUF5723" evidence="1">
    <location>
        <begin position="38"/>
        <end position="405"/>
    </location>
</feature>
<name>A0A369A8L3_9FLAO</name>
<evidence type="ECO:0000259" key="1">
    <source>
        <dbReference type="Pfam" id="PF18990"/>
    </source>
</evidence>
<proteinExistence type="predicted"/>
<evidence type="ECO:0000313" key="2">
    <source>
        <dbReference type="EMBL" id="RCX03764.1"/>
    </source>
</evidence>
<keyword evidence="3" id="KW-1185">Reference proteome</keyword>
<sequence>MKRIYTFFLLASFQSLYSQVPYSFYGFYPIAQSHIFNPAAPVHERFTLGLINTGLQLHNTPFRPMELFLKDGNINQVLRNSISGMKQGDFLTMDVRTDLLFLGIKIKDLYFTAGAYNQMSLLFGYPVELFRLAYFGNAQYQNQTVNILGNSIESISYSAIHAGTQIQMKRLTIGSRVKLLNGIQSFKTEKTRAEIGFYDTAWTLSSDILIRSSGSFDNLDKDFINIQNHLVPGSTGNSGVAFDFAAAWDVSPKLRVSALMADVGKIRWNRNLTEYYSSGTAEFKGLNINLADDSQQDSFQEVIDSINSALNINKREGTSYSTALPVRLSAIVDYKFYKNQRLMAFADYRFTNDFAFFAFGAQYHIPLFTWFHLMGSYTVSNRNFYNFGAGFAIKLLGFQIFAITDQLNSIFNPEKLNSINVRIGINYSLTNHSYYSSGLPSKKKKIKNKELNTE</sequence>
<accession>A0A369A8L3</accession>
<dbReference type="EMBL" id="QPJS01000002">
    <property type="protein sequence ID" value="RCX03764.1"/>
    <property type="molecule type" value="Genomic_DNA"/>
</dbReference>
<reference evidence="2 3" key="1">
    <citation type="submission" date="2018-07" db="EMBL/GenBank/DDBJ databases">
        <title>Genomic Encyclopedia of Type Strains, Phase IV (KMG-IV): sequencing the most valuable type-strain genomes for metagenomic binning, comparative biology and taxonomic classification.</title>
        <authorList>
            <person name="Goeker M."/>
        </authorList>
    </citation>
    <scope>NUCLEOTIDE SEQUENCE [LARGE SCALE GENOMIC DNA]</scope>
    <source>
        <strain evidence="2 3">DSM 21410</strain>
    </source>
</reference>
<dbReference type="AlphaFoldDB" id="A0A369A8L3"/>
<dbReference type="Proteomes" id="UP000253517">
    <property type="component" value="Unassembled WGS sequence"/>
</dbReference>
<dbReference type="InterPro" id="IPR043781">
    <property type="entry name" value="DUF5723"/>
</dbReference>
<gene>
    <name evidence="2" type="ORF">DES35_102219</name>
</gene>
<dbReference type="Pfam" id="PF18990">
    <property type="entry name" value="DUF5723"/>
    <property type="match status" value="1"/>
</dbReference>
<protein>
    <recommendedName>
        <fullName evidence="1">DUF5723 domain-containing protein</fullName>
    </recommendedName>
</protein>
<comment type="caution">
    <text evidence="2">The sequence shown here is derived from an EMBL/GenBank/DDBJ whole genome shotgun (WGS) entry which is preliminary data.</text>
</comment>